<dbReference type="AlphaFoldDB" id="A0A8J9SCD4"/>
<feature type="transmembrane region" description="Helical" evidence="8">
    <location>
        <begin position="162"/>
        <end position="181"/>
    </location>
</feature>
<feature type="transmembrane region" description="Helical" evidence="8">
    <location>
        <begin position="20"/>
        <end position="41"/>
    </location>
</feature>
<evidence type="ECO:0000256" key="4">
    <source>
        <dbReference type="ARBA" id="ARBA00022692"/>
    </source>
</evidence>
<evidence type="ECO:0000256" key="2">
    <source>
        <dbReference type="ARBA" id="ARBA00006595"/>
    </source>
</evidence>
<dbReference type="OMA" id="LQMIRMN"/>
<comment type="similarity">
    <text evidence="2">Belongs to the SLC43A transporter (TC 2.A.1.44) family.</text>
</comment>
<dbReference type="GO" id="GO:0016020">
    <property type="term" value="C:membrane"/>
    <property type="evidence" value="ECO:0007669"/>
    <property type="project" value="UniProtKB-SubCell"/>
</dbReference>
<sequence length="488" mass="52896">MLLHLNQVDEDSSHAARFAILFYIMVSLTLCGGTVFGFAGLKTVLLDESVYAELCSDFNGDGATYTPCNAQMLRLDLMFTLASSLFSAYLLPAGLLLRSMGPRACFLLGFALVIIGSGLFVVANSRTFDVYIVAFVLIGTGNPLLYIAAFNFSKLYPSSSNLLLSIFIGCFGFSAIVFYLFDEVHFIYGLTSQQLFRAFVFLPASLALIGMFVLPKDVYHVMRQRKLSAASNAVAESDVADGASEKTPLLESNEQNGVAWDGNSTATTAVAAGDTNKAKNTSFIGVPLKDASLSRQLRSAPFFAQMAFFSWGMLHLNFYLGTIYDQLLLLDDTGGALADVMIDVFSLSYPFGCLASILPVGLLVRNCSVSTSLYTYCAVNLIFSSMALLPNLSAQWITIHMFILVRVAFFTVMSTYSANVFGFANLSTMFGAAGCVAGMVSLGSSGLNYVALTVQDDFTLVNGFMLAGAVLNFTFPYTVKVFWENKQH</sequence>
<organism evidence="9">
    <name type="scientific">Phaeodactylum tricornutum</name>
    <name type="common">Diatom</name>
    <dbReference type="NCBI Taxonomy" id="2850"/>
    <lineage>
        <taxon>Eukaryota</taxon>
        <taxon>Sar</taxon>
        <taxon>Stramenopiles</taxon>
        <taxon>Ochrophyta</taxon>
        <taxon>Bacillariophyta</taxon>
        <taxon>Bacillariophyceae</taxon>
        <taxon>Bacillariophycidae</taxon>
        <taxon>Naviculales</taxon>
        <taxon>Phaeodactylaceae</taxon>
        <taxon>Phaeodactylum</taxon>
    </lineage>
</organism>
<keyword evidence="4 8" id="KW-0812">Transmembrane</keyword>
<evidence type="ECO:0000256" key="5">
    <source>
        <dbReference type="ARBA" id="ARBA00022970"/>
    </source>
</evidence>
<keyword evidence="7 8" id="KW-0472">Membrane</keyword>
<feature type="transmembrane region" description="Helical" evidence="8">
    <location>
        <begin position="460"/>
        <end position="483"/>
    </location>
</feature>
<evidence type="ECO:0000256" key="3">
    <source>
        <dbReference type="ARBA" id="ARBA00022448"/>
    </source>
</evidence>
<feature type="transmembrane region" description="Helical" evidence="8">
    <location>
        <begin position="196"/>
        <end position="215"/>
    </location>
</feature>
<feature type="transmembrane region" description="Helical" evidence="8">
    <location>
        <begin position="302"/>
        <end position="324"/>
    </location>
</feature>
<feature type="transmembrane region" description="Helical" evidence="8">
    <location>
        <begin position="77"/>
        <end position="97"/>
    </location>
</feature>
<evidence type="ECO:0000256" key="8">
    <source>
        <dbReference type="SAM" id="Phobius"/>
    </source>
</evidence>
<keyword evidence="3" id="KW-0813">Transport</keyword>
<feature type="transmembrane region" description="Helical" evidence="8">
    <location>
        <begin position="344"/>
        <end position="364"/>
    </location>
</feature>
<proteinExistence type="inferred from homology"/>
<protein>
    <submittedName>
        <fullName evidence="9">Uncharacterized protein</fullName>
    </submittedName>
</protein>
<feature type="transmembrane region" description="Helical" evidence="8">
    <location>
        <begin position="104"/>
        <end position="124"/>
    </location>
</feature>
<dbReference type="PANTHER" id="PTHR20772">
    <property type="entry name" value="PROTEIN FMP42"/>
    <property type="match status" value="1"/>
</dbReference>
<feature type="transmembrane region" description="Helical" evidence="8">
    <location>
        <begin position="371"/>
        <end position="389"/>
    </location>
</feature>
<feature type="transmembrane region" description="Helical" evidence="8">
    <location>
        <begin position="130"/>
        <end position="150"/>
    </location>
</feature>
<feature type="transmembrane region" description="Helical" evidence="8">
    <location>
        <begin position="420"/>
        <end position="440"/>
    </location>
</feature>
<feature type="transmembrane region" description="Helical" evidence="8">
    <location>
        <begin position="395"/>
        <end position="413"/>
    </location>
</feature>
<dbReference type="PANTHER" id="PTHR20772:SF2">
    <property type="entry name" value="PROTEIN FMP42"/>
    <property type="match status" value="1"/>
</dbReference>
<dbReference type="GO" id="GO:0006865">
    <property type="term" value="P:amino acid transport"/>
    <property type="evidence" value="ECO:0007669"/>
    <property type="project" value="UniProtKB-KW"/>
</dbReference>
<accession>A0A8J9SCD4</accession>
<dbReference type="EMBL" id="OU594963">
    <property type="protein sequence ID" value="CAG9286235.1"/>
    <property type="molecule type" value="Genomic_DNA"/>
</dbReference>
<dbReference type="SUPFAM" id="SSF103473">
    <property type="entry name" value="MFS general substrate transporter"/>
    <property type="match status" value="1"/>
</dbReference>
<name>A0A8J9SCD4_PHATR</name>
<keyword evidence="5" id="KW-0029">Amino-acid transport</keyword>
<dbReference type="Proteomes" id="UP000836788">
    <property type="component" value="Chromosome 22"/>
</dbReference>
<reference evidence="9" key="1">
    <citation type="submission" date="2022-02" db="EMBL/GenBank/DDBJ databases">
        <authorList>
            <person name="Giguere J D."/>
        </authorList>
    </citation>
    <scope>NUCLEOTIDE SEQUENCE</scope>
    <source>
        <strain evidence="9">CCAP 1055/1</strain>
    </source>
</reference>
<comment type="subcellular location">
    <subcellularLocation>
        <location evidence="1">Membrane</location>
        <topology evidence="1">Multi-pass membrane protein</topology>
    </subcellularLocation>
</comment>
<dbReference type="InterPro" id="IPR052599">
    <property type="entry name" value="SLC43A_AATransporter"/>
</dbReference>
<keyword evidence="6 8" id="KW-1133">Transmembrane helix</keyword>
<gene>
    <name evidence="9" type="ORF">PTTT1_LOCUS31649</name>
</gene>
<evidence type="ECO:0000256" key="6">
    <source>
        <dbReference type="ARBA" id="ARBA00022989"/>
    </source>
</evidence>
<evidence type="ECO:0000256" key="7">
    <source>
        <dbReference type="ARBA" id="ARBA00023136"/>
    </source>
</evidence>
<dbReference type="InterPro" id="IPR036259">
    <property type="entry name" value="MFS_trans_sf"/>
</dbReference>
<evidence type="ECO:0000256" key="1">
    <source>
        <dbReference type="ARBA" id="ARBA00004141"/>
    </source>
</evidence>
<dbReference type="Gene3D" id="1.20.1250.20">
    <property type="entry name" value="MFS general substrate transporter like domains"/>
    <property type="match status" value="1"/>
</dbReference>
<evidence type="ECO:0000313" key="9">
    <source>
        <dbReference type="EMBL" id="CAG9286235.1"/>
    </source>
</evidence>